<dbReference type="Pfam" id="PF01609">
    <property type="entry name" value="DDE_Tnp_1"/>
    <property type="match status" value="1"/>
</dbReference>
<dbReference type="Proteomes" id="UP000477722">
    <property type="component" value="Unassembled WGS sequence"/>
</dbReference>
<sequence length="305" mass="33974">MNTDLDTLLTALYVELDDGIIPSCRTSSGPGHPLEVTDAELVCLAVAQVLLRFNDERHWIRSAPVVVGHLFPRLLSQSEYNRRLRGAGDLLEASLRWLAVRTPSSFDGVRLWDGTPVPCGSSRQTAQRSDLFGWAGYGMDKSHHRFYWGVELMLACAPDGLITGFVMVNPKLVKERDAMRMMFALEKNRPRPGTTGVCDKGFAGAGFEADMADLGITVIRPARKDEPDPGIFPYWLRQRIESVNWTLKGQLGLEVHGGRVLSGLWARVLQRLLALNTAIWHNWACGADRKRSLIHYDHTAPLAST</sequence>
<reference evidence="2 3" key="1">
    <citation type="submission" date="2020-02" db="EMBL/GenBank/DDBJ databases">
        <title>Whole-genome analyses of novel actinobacteria.</title>
        <authorList>
            <person name="Sahin N."/>
            <person name="Tatar D."/>
        </authorList>
    </citation>
    <scope>NUCLEOTIDE SEQUENCE [LARGE SCALE GENOMIC DNA]</scope>
    <source>
        <strain evidence="2 3">SB3404</strain>
    </source>
</reference>
<feature type="domain" description="Transposase IS4-like" evidence="1">
    <location>
        <begin position="106"/>
        <end position="224"/>
    </location>
</feature>
<evidence type="ECO:0000259" key="1">
    <source>
        <dbReference type="Pfam" id="PF01609"/>
    </source>
</evidence>
<name>A0A6G4X8V4_9ACTN</name>
<dbReference type="AlphaFoldDB" id="A0A6G4X8V4"/>
<dbReference type="GO" id="GO:0003677">
    <property type="term" value="F:DNA binding"/>
    <property type="evidence" value="ECO:0007669"/>
    <property type="project" value="InterPro"/>
</dbReference>
<evidence type="ECO:0000313" key="3">
    <source>
        <dbReference type="Proteomes" id="UP000477722"/>
    </source>
</evidence>
<dbReference type="GO" id="GO:0004803">
    <property type="term" value="F:transposase activity"/>
    <property type="evidence" value="ECO:0007669"/>
    <property type="project" value="InterPro"/>
</dbReference>
<dbReference type="RefSeq" id="WP_165303546.1">
    <property type="nucleotide sequence ID" value="NZ_JAAKZZ010001012.1"/>
</dbReference>
<dbReference type="GO" id="GO:0006313">
    <property type="term" value="P:DNA transposition"/>
    <property type="evidence" value="ECO:0007669"/>
    <property type="project" value="InterPro"/>
</dbReference>
<comment type="caution">
    <text evidence="2">The sequence shown here is derived from an EMBL/GenBank/DDBJ whole genome shotgun (WGS) entry which is preliminary data.</text>
</comment>
<dbReference type="InterPro" id="IPR002559">
    <property type="entry name" value="Transposase_11"/>
</dbReference>
<dbReference type="EMBL" id="JAAKZZ010001012">
    <property type="protein sequence ID" value="NGO73945.1"/>
    <property type="molecule type" value="Genomic_DNA"/>
</dbReference>
<accession>A0A6G4X8V4</accession>
<keyword evidence="3" id="KW-1185">Reference proteome</keyword>
<proteinExistence type="predicted"/>
<organism evidence="2 3">
    <name type="scientific">Streptomyces boncukensis</name>
    <dbReference type="NCBI Taxonomy" id="2711219"/>
    <lineage>
        <taxon>Bacteria</taxon>
        <taxon>Bacillati</taxon>
        <taxon>Actinomycetota</taxon>
        <taxon>Actinomycetes</taxon>
        <taxon>Kitasatosporales</taxon>
        <taxon>Streptomycetaceae</taxon>
        <taxon>Streptomyces</taxon>
    </lineage>
</organism>
<protein>
    <submittedName>
        <fullName evidence="2">Transposase</fullName>
    </submittedName>
</protein>
<gene>
    <name evidence="2" type="ORF">G5C65_37640</name>
</gene>
<evidence type="ECO:0000313" key="2">
    <source>
        <dbReference type="EMBL" id="NGO73945.1"/>
    </source>
</evidence>